<organism evidence="3 4">
    <name type="scientific">Pomacea canaliculata</name>
    <name type="common">Golden apple snail</name>
    <dbReference type="NCBI Taxonomy" id="400727"/>
    <lineage>
        <taxon>Eukaryota</taxon>
        <taxon>Metazoa</taxon>
        <taxon>Spiralia</taxon>
        <taxon>Lophotrochozoa</taxon>
        <taxon>Mollusca</taxon>
        <taxon>Gastropoda</taxon>
        <taxon>Caenogastropoda</taxon>
        <taxon>Architaenioglossa</taxon>
        <taxon>Ampullarioidea</taxon>
        <taxon>Ampullariidae</taxon>
        <taxon>Pomacea</taxon>
    </lineage>
</organism>
<evidence type="ECO:0000313" key="4">
    <source>
        <dbReference type="Proteomes" id="UP000245119"/>
    </source>
</evidence>
<feature type="compositionally biased region" description="Polar residues" evidence="1">
    <location>
        <begin position="183"/>
        <end position="197"/>
    </location>
</feature>
<evidence type="ECO:0000256" key="1">
    <source>
        <dbReference type="SAM" id="MobiDB-lite"/>
    </source>
</evidence>
<protein>
    <submittedName>
        <fullName evidence="3">Uncharacterized protein</fullName>
    </submittedName>
</protein>
<evidence type="ECO:0000313" key="3">
    <source>
        <dbReference type="EMBL" id="PVD28343.1"/>
    </source>
</evidence>
<dbReference type="Proteomes" id="UP000245119">
    <property type="component" value="Linkage Group LG6"/>
</dbReference>
<feature type="region of interest" description="Disordered" evidence="1">
    <location>
        <begin position="161"/>
        <end position="202"/>
    </location>
</feature>
<dbReference type="EMBL" id="PZQS01000006">
    <property type="protein sequence ID" value="PVD28343.1"/>
    <property type="molecule type" value="Genomic_DNA"/>
</dbReference>
<keyword evidence="4" id="KW-1185">Reference proteome</keyword>
<proteinExistence type="predicted"/>
<accession>A0A2T7P4L1</accession>
<feature type="region of interest" description="Disordered" evidence="1">
    <location>
        <begin position="115"/>
        <end position="142"/>
    </location>
</feature>
<sequence>MLNPHGKARSMVQRVRMHPQRIQLPMGAHEVTEPEDREVYNTTVSQMLELRNLAIIPQTQRAPPYTECNWHNSKKPDNVDRRVAARREPEDKHRVITRSDLASYRPTLDRRWSISTSSTEEELASTGKAHNHSHRSHSTISRDSRMLISCERSVDISKDINVDSSEPHNSPATLNLIPGPNADVTTNQPQPAQTSPSDDVAEGTNWQEVVDQGTRFTSFSVLITSLVVGCLFFVAAIVLIVKRCHDGWKKRHYSRVEYLVEGMYEE</sequence>
<feature type="compositionally biased region" description="Polar residues" evidence="1">
    <location>
        <begin position="162"/>
        <end position="173"/>
    </location>
</feature>
<comment type="caution">
    <text evidence="3">The sequence shown here is derived from an EMBL/GenBank/DDBJ whole genome shotgun (WGS) entry which is preliminary data.</text>
</comment>
<name>A0A2T7P4L1_POMCA</name>
<keyword evidence="2" id="KW-0472">Membrane</keyword>
<reference evidence="3 4" key="1">
    <citation type="submission" date="2018-04" db="EMBL/GenBank/DDBJ databases">
        <title>The genome of golden apple snail Pomacea canaliculata provides insight into stress tolerance and invasive adaptation.</title>
        <authorList>
            <person name="Liu C."/>
            <person name="Liu B."/>
            <person name="Ren Y."/>
            <person name="Zhang Y."/>
            <person name="Wang H."/>
            <person name="Li S."/>
            <person name="Jiang F."/>
            <person name="Yin L."/>
            <person name="Zhang G."/>
            <person name="Qian W."/>
            <person name="Fan W."/>
        </authorList>
    </citation>
    <scope>NUCLEOTIDE SEQUENCE [LARGE SCALE GENOMIC DNA]</scope>
    <source>
        <strain evidence="3">SZHN2017</strain>
        <tissue evidence="3">Muscle</tissue>
    </source>
</reference>
<keyword evidence="2" id="KW-1133">Transmembrane helix</keyword>
<dbReference type="AlphaFoldDB" id="A0A2T7P4L1"/>
<gene>
    <name evidence="3" type="ORF">C0Q70_10930</name>
</gene>
<evidence type="ECO:0000256" key="2">
    <source>
        <dbReference type="SAM" id="Phobius"/>
    </source>
</evidence>
<keyword evidence="2" id="KW-0812">Transmembrane</keyword>
<feature type="transmembrane region" description="Helical" evidence="2">
    <location>
        <begin position="219"/>
        <end position="241"/>
    </location>
</feature>